<dbReference type="SUPFAM" id="SSF53850">
    <property type="entry name" value="Periplasmic binding protein-like II"/>
    <property type="match status" value="1"/>
</dbReference>
<proteinExistence type="inferred from homology"/>
<dbReference type="PROSITE" id="PS01040">
    <property type="entry name" value="SBP_BACTERIAL_5"/>
    <property type="match status" value="1"/>
</dbReference>
<dbReference type="AlphaFoldDB" id="A0A927RBW8"/>
<dbReference type="InterPro" id="IPR039424">
    <property type="entry name" value="SBP_5"/>
</dbReference>
<dbReference type="Pfam" id="PF00496">
    <property type="entry name" value="SBP_bac_5"/>
    <property type="match status" value="1"/>
</dbReference>
<dbReference type="InterPro" id="IPR000914">
    <property type="entry name" value="SBP_5_dom"/>
</dbReference>
<dbReference type="InterPro" id="IPR030678">
    <property type="entry name" value="Peptide/Ni-bd"/>
</dbReference>
<reference evidence="5" key="1">
    <citation type="submission" date="2020-10" db="EMBL/GenBank/DDBJ databases">
        <title>Sequencing the genomes of 1000 actinobacteria strains.</title>
        <authorList>
            <person name="Klenk H.-P."/>
        </authorList>
    </citation>
    <scope>NUCLEOTIDE SEQUENCE</scope>
    <source>
        <strain evidence="5">DSM 45354</strain>
    </source>
</reference>
<name>A0A927RBW8_9ACTN</name>
<comment type="subcellular location">
    <subcellularLocation>
        <location evidence="1">Cell membrane</location>
        <topology evidence="1">Lipid-anchor</topology>
    </subcellularLocation>
</comment>
<dbReference type="CDD" id="cd08500">
    <property type="entry name" value="PBP2_NikA_DppA_OppA_like_4"/>
    <property type="match status" value="1"/>
</dbReference>
<evidence type="ECO:0000259" key="4">
    <source>
        <dbReference type="Pfam" id="PF00496"/>
    </source>
</evidence>
<dbReference type="GO" id="GO:0043190">
    <property type="term" value="C:ATP-binding cassette (ABC) transporter complex"/>
    <property type="evidence" value="ECO:0007669"/>
    <property type="project" value="InterPro"/>
</dbReference>
<feature type="domain" description="Solute-binding protein family 5" evidence="4">
    <location>
        <begin position="21"/>
        <end position="441"/>
    </location>
</feature>
<dbReference type="Gene3D" id="3.40.190.10">
    <property type="entry name" value="Periplasmic binding protein-like II"/>
    <property type="match status" value="1"/>
</dbReference>
<dbReference type="Gene3D" id="3.10.105.10">
    <property type="entry name" value="Dipeptide-binding Protein, Domain 3"/>
    <property type="match status" value="1"/>
</dbReference>
<dbReference type="GO" id="GO:1904680">
    <property type="term" value="F:peptide transmembrane transporter activity"/>
    <property type="evidence" value="ECO:0007669"/>
    <property type="project" value="TreeGrafter"/>
</dbReference>
<protein>
    <submittedName>
        <fullName evidence="5">Peptide/nickel transport system substrate-binding protein</fullName>
    </submittedName>
</protein>
<dbReference type="GO" id="GO:0042597">
    <property type="term" value="C:periplasmic space"/>
    <property type="evidence" value="ECO:0007669"/>
    <property type="project" value="UniProtKB-ARBA"/>
</dbReference>
<keyword evidence="3" id="KW-0732">Signal</keyword>
<dbReference type="PIRSF" id="PIRSF002741">
    <property type="entry name" value="MppA"/>
    <property type="match status" value="1"/>
</dbReference>
<gene>
    <name evidence="5" type="ORF">HEB94_006077</name>
</gene>
<dbReference type="EMBL" id="JADBEM010000001">
    <property type="protein sequence ID" value="MBE1609229.1"/>
    <property type="molecule type" value="Genomic_DNA"/>
</dbReference>
<dbReference type="GO" id="GO:0015833">
    <property type="term" value="P:peptide transport"/>
    <property type="evidence" value="ECO:0007669"/>
    <property type="project" value="TreeGrafter"/>
</dbReference>
<comment type="similarity">
    <text evidence="2">Belongs to the bacterial solute-binding protein 5 family.</text>
</comment>
<evidence type="ECO:0000313" key="6">
    <source>
        <dbReference type="Proteomes" id="UP000638648"/>
    </source>
</evidence>
<organism evidence="5 6">
    <name type="scientific">Actinopolymorpha pittospori</name>
    <dbReference type="NCBI Taxonomy" id="648752"/>
    <lineage>
        <taxon>Bacteria</taxon>
        <taxon>Bacillati</taxon>
        <taxon>Actinomycetota</taxon>
        <taxon>Actinomycetes</taxon>
        <taxon>Propionibacteriales</taxon>
        <taxon>Actinopolymorphaceae</taxon>
        <taxon>Actinopolymorpha</taxon>
    </lineage>
</organism>
<dbReference type="RefSeq" id="WP_192752840.1">
    <property type="nucleotide sequence ID" value="NZ_BAABJL010000142.1"/>
</dbReference>
<keyword evidence="6" id="KW-1185">Reference proteome</keyword>
<evidence type="ECO:0000313" key="5">
    <source>
        <dbReference type="EMBL" id="MBE1609229.1"/>
    </source>
</evidence>
<evidence type="ECO:0000256" key="2">
    <source>
        <dbReference type="ARBA" id="ARBA00005695"/>
    </source>
</evidence>
<evidence type="ECO:0000256" key="3">
    <source>
        <dbReference type="ARBA" id="ARBA00022729"/>
    </source>
</evidence>
<sequence>MNRFQGYEGLVRWTPDWSPSPIPNVAEAFEIGGGGRSYTFKLRKGMKWSDGKPFTADDILFWYEDVVRNTEITPVPPSWMVVGGKLGTVTKVDDLSVRFDFTQPHGLFLAQLAQPGADAPVRYAKHYLSQFHKKYNDRIDDLVKENNLSDWVQLFQNKGGSDEDSVRYGIKSQPLLHPWIFTSPPRGGSSHAIAERNPYYWKVDPQGRQLPYLDRVEYNFLQGDNTNTLTLMVLGGEIDMEDQFFATPENKSVIADGMEKGDYRLYATSPTEANEAVIQLNLTHKDPVKRQIFQNKDFRIGLSHALDRQEIIDLVLLRQGKPWQAAPRPESEYYNERLATQYTEYDVAKANQHLDKAGFTERDGGGFRTGPDGKRISIGIDLDSGRPIFVDMVQMVKDYWEAVGIHVSITSMERSLWEERVRDNADFDATIHRFGGGSGEAVVLDPRYYFPSSGNSMYAAAWQAWYNDLSGEDASAGVEKPPAAAQRQMTLYRQLLLTPDAAQRKDLMAQILQIAAEEFYVIGISLQANGYGVVRNNFHNVPKTMPASYIYPNPAPSNPEQFFIRT</sequence>
<dbReference type="PANTHER" id="PTHR30290:SF62">
    <property type="entry name" value="OLIGOPEPTIDE ABC TRANSPORTER, PERIPLASMIC OLIGOPEPTIDE-BINDING PROTEIN"/>
    <property type="match status" value="1"/>
</dbReference>
<dbReference type="Proteomes" id="UP000638648">
    <property type="component" value="Unassembled WGS sequence"/>
</dbReference>
<evidence type="ECO:0000256" key="1">
    <source>
        <dbReference type="ARBA" id="ARBA00004193"/>
    </source>
</evidence>
<dbReference type="InterPro" id="IPR023765">
    <property type="entry name" value="SBP_5_CS"/>
</dbReference>
<accession>A0A927RBW8</accession>
<dbReference type="PANTHER" id="PTHR30290">
    <property type="entry name" value="PERIPLASMIC BINDING COMPONENT OF ABC TRANSPORTER"/>
    <property type="match status" value="1"/>
</dbReference>
<comment type="caution">
    <text evidence="5">The sequence shown here is derived from an EMBL/GenBank/DDBJ whole genome shotgun (WGS) entry which is preliminary data.</text>
</comment>